<proteinExistence type="predicted"/>
<dbReference type="Proteomes" id="UP001141806">
    <property type="component" value="Unassembled WGS sequence"/>
</dbReference>
<organism evidence="1 2">
    <name type="scientific">Protea cynaroides</name>
    <dbReference type="NCBI Taxonomy" id="273540"/>
    <lineage>
        <taxon>Eukaryota</taxon>
        <taxon>Viridiplantae</taxon>
        <taxon>Streptophyta</taxon>
        <taxon>Embryophyta</taxon>
        <taxon>Tracheophyta</taxon>
        <taxon>Spermatophyta</taxon>
        <taxon>Magnoliopsida</taxon>
        <taxon>Proteales</taxon>
        <taxon>Proteaceae</taxon>
        <taxon>Protea</taxon>
    </lineage>
</organism>
<accession>A0A9Q0H0Y5</accession>
<reference evidence="1" key="1">
    <citation type="journal article" date="2023" name="Plant J.">
        <title>The genome of the king protea, Protea cynaroides.</title>
        <authorList>
            <person name="Chang J."/>
            <person name="Duong T.A."/>
            <person name="Schoeman C."/>
            <person name="Ma X."/>
            <person name="Roodt D."/>
            <person name="Barker N."/>
            <person name="Li Z."/>
            <person name="Van de Peer Y."/>
            <person name="Mizrachi E."/>
        </authorList>
    </citation>
    <scope>NUCLEOTIDE SEQUENCE</scope>
    <source>
        <tissue evidence="1">Young leaves</tissue>
    </source>
</reference>
<evidence type="ECO:0000313" key="2">
    <source>
        <dbReference type="Proteomes" id="UP001141806"/>
    </source>
</evidence>
<name>A0A9Q0H0Y5_9MAGN</name>
<keyword evidence="2" id="KW-1185">Reference proteome</keyword>
<evidence type="ECO:0000313" key="1">
    <source>
        <dbReference type="EMBL" id="KAJ4955179.1"/>
    </source>
</evidence>
<dbReference type="AlphaFoldDB" id="A0A9Q0H0Y5"/>
<gene>
    <name evidence="1" type="ORF">NE237_011962</name>
</gene>
<sequence>MHYENVHRYRTREELLAWWWRKATAAPIRSIWKRSAFVCLHSIWTVTSLPNDQNIQNVGGIPSFNNLNQASIFSYINNGFAGIQMNNSGKLSRFNQMPSGHWPSNGLASSSGFVPQGLAPPGGLVPLGTISSSGLPNTVLFSPIFTNVSQQMLLFAPFGEEGDSIFDLKKWDSLFGDFICAII</sequence>
<protein>
    <submittedName>
        <fullName evidence="1">Uncharacterized protein</fullName>
    </submittedName>
</protein>
<comment type="caution">
    <text evidence="1">The sequence shown here is derived from an EMBL/GenBank/DDBJ whole genome shotgun (WGS) entry which is preliminary data.</text>
</comment>
<dbReference type="EMBL" id="JAMYWD010000011">
    <property type="protein sequence ID" value="KAJ4955179.1"/>
    <property type="molecule type" value="Genomic_DNA"/>
</dbReference>